<dbReference type="AlphaFoldDB" id="U6JTU6"/>
<evidence type="ECO:0000313" key="7">
    <source>
        <dbReference type="EMBL" id="CDJ26938.1"/>
    </source>
</evidence>
<feature type="region of interest" description="Disordered" evidence="5">
    <location>
        <begin position="90"/>
        <end position="139"/>
    </location>
</feature>
<dbReference type="RefSeq" id="XP_013349516.1">
    <property type="nucleotide sequence ID" value="XM_013494062.1"/>
</dbReference>
<name>U6JTU6_9EIME</name>
<dbReference type="GO" id="GO:0005684">
    <property type="term" value="C:U2-type spliceosomal complex"/>
    <property type="evidence" value="ECO:0007669"/>
    <property type="project" value="TreeGrafter"/>
</dbReference>
<dbReference type="GO" id="GO:0008270">
    <property type="term" value="F:zinc ion binding"/>
    <property type="evidence" value="ECO:0007669"/>
    <property type="project" value="UniProtKB-KW"/>
</dbReference>
<dbReference type="PANTHER" id="PTHR12930">
    <property type="entry name" value="ZINC FINGER PROTEIN 183"/>
    <property type="match status" value="1"/>
</dbReference>
<feature type="domain" description="RING-type" evidence="6">
    <location>
        <begin position="147"/>
        <end position="187"/>
    </location>
</feature>
<dbReference type="GO" id="GO:0034247">
    <property type="term" value="P:snoRNA splicing"/>
    <property type="evidence" value="ECO:0007669"/>
    <property type="project" value="TreeGrafter"/>
</dbReference>
<evidence type="ECO:0000313" key="8">
    <source>
        <dbReference type="Proteomes" id="UP000030744"/>
    </source>
</evidence>
<dbReference type="OrthoDB" id="347237at2759"/>
<organism evidence="7 8">
    <name type="scientific">Eimeria mitis</name>
    <dbReference type="NCBI Taxonomy" id="44415"/>
    <lineage>
        <taxon>Eukaryota</taxon>
        <taxon>Sar</taxon>
        <taxon>Alveolata</taxon>
        <taxon>Apicomplexa</taxon>
        <taxon>Conoidasida</taxon>
        <taxon>Coccidia</taxon>
        <taxon>Eucoccidiorida</taxon>
        <taxon>Eimeriorina</taxon>
        <taxon>Eimeriidae</taxon>
        <taxon>Eimeria</taxon>
    </lineage>
</organism>
<dbReference type="EMBL" id="HG678540">
    <property type="protein sequence ID" value="CDJ26938.1"/>
    <property type="molecule type" value="Genomic_DNA"/>
</dbReference>
<dbReference type="PROSITE" id="PS00518">
    <property type="entry name" value="ZF_RING_1"/>
    <property type="match status" value="1"/>
</dbReference>
<keyword evidence="8" id="KW-1185">Reference proteome</keyword>
<keyword evidence="3" id="KW-0862">Zinc</keyword>
<accession>U6JTU6</accession>
<feature type="region of interest" description="Disordered" evidence="5">
    <location>
        <begin position="1"/>
        <end position="71"/>
    </location>
</feature>
<reference evidence="7" key="2">
    <citation type="submission" date="2013-10" db="EMBL/GenBank/DDBJ databases">
        <authorList>
            <person name="Aslett M."/>
        </authorList>
    </citation>
    <scope>NUCLEOTIDE SEQUENCE [LARGE SCALE GENOMIC DNA]</scope>
    <source>
        <strain evidence="7">Houghton</strain>
    </source>
</reference>
<dbReference type="InterPro" id="IPR039971">
    <property type="entry name" value="CWC24-like"/>
</dbReference>
<evidence type="ECO:0000256" key="2">
    <source>
        <dbReference type="ARBA" id="ARBA00022771"/>
    </source>
</evidence>
<dbReference type="PANTHER" id="PTHR12930:SF0">
    <property type="entry name" value="RING FINGER PROTEIN 113B"/>
    <property type="match status" value="1"/>
</dbReference>
<feature type="compositionally biased region" description="Basic and acidic residues" evidence="5">
    <location>
        <begin position="211"/>
        <end position="222"/>
    </location>
</feature>
<dbReference type="SUPFAM" id="SSF57850">
    <property type="entry name" value="RING/U-box"/>
    <property type="match status" value="1"/>
</dbReference>
<keyword evidence="1" id="KW-0479">Metal-binding</keyword>
<feature type="region of interest" description="Disordered" evidence="5">
    <location>
        <begin position="210"/>
        <end position="272"/>
    </location>
</feature>
<dbReference type="Proteomes" id="UP000030744">
    <property type="component" value="Unassembled WGS sequence"/>
</dbReference>
<feature type="compositionally biased region" description="Acidic residues" evidence="5">
    <location>
        <begin position="120"/>
        <end position="139"/>
    </location>
</feature>
<feature type="compositionally biased region" description="Basic residues" evidence="5">
    <location>
        <begin position="1"/>
        <end position="15"/>
    </location>
</feature>
<evidence type="ECO:0000256" key="4">
    <source>
        <dbReference type="PROSITE-ProRule" id="PRU00175"/>
    </source>
</evidence>
<feature type="compositionally biased region" description="Basic and acidic residues" evidence="5">
    <location>
        <begin position="90"/>
        <end position="100"/>
    </location>
</feature>
<gene>
    <name evidence="7" type="ORF">EMH_0076900</name>
</gene>
<feature type="compositionally biased region" description="Acidic residues" evidence="5">
    <location>
        <begin position="255"/>
        <end position="272"/>
    </location>
</feature>
<feature type="compositionally biased region" description="Low complexity" evidence="5">
    <location>
        <begin position="20"/>
        <end position="61"/>
    </location>
</feature>
<keyword evidence="2 4" id="KW-0863">Zinc-finger</keyword>
<dbReference type="PROSITE" id="PS50089">
    <property type="entry name" value="ZF_RING_2"/>
    <property type="match status" value="1"/>
</dbReference>
<protein>
    <submittedName>
        <fullName evidence="7">Zinc finger (CCCH type) protein, putative</fullName>
    </submittedName>
</protein>
<feature type="compositionally biased region" description="Basic and acidic residues" evidence="5">
    <location>
        <begin position="110"/>
        <end position="119"/>
    </location>
</feature>
<sequence>MFVRRAAPKGVRKRPTPTEAAASQTEAEPGAAAADAAAAAKGQEGENSAAAATGAAAAASEGSDEEHANIAKRKKARNILCKHFVVGRTKTEAPPKEKPIDALAQQSNPDLDRLRRQAEGEEDISSSEGSSDDSEEEEDEDGLPFACLSCRKKWQLDMNPIVTRCGHYFCESCALNNFKKNRQCVQCGADTHGILNTAYKLISKIEALQKQGEHNTQDKQRIDSSSSSGSSSSSSANNNDANNNTNASNNSSDQESSEDEEEDEPEDGGEAG</sequence>
<dbReference type="VEuPathDB" id="ToxoDB:EMH_0076900"/>
<dbReference type="InterPro" id="IPR001841">
    <property type="entry name" value="Znf_RING"/>
</dbReference>
<dbReference type="InterPro" id="IPR013083">
    <property type="entry name" value="Znf_RING/FYVE/PHD"/>
</dbReference>
<dbReference type="SMART" id="SM00184">
    <property type="entry name" value="RING"/>
    <property type="match status" value="1"/>
</dbReference>
<dbReference type="CDD" id="cd16539">
    <property type="entry name" value="RING-HC_RNF113A_B"/>
    <property type="match status" value="1"/>
</dbReference>
<dbReference type="InterPro" id="IPR017907">
    <property type="entry name" value="Znf_RING_CS"/>
</dbReference>
<evidence type="ECO:0000256" key="5">
    <source>
        <dbReference type="SAM" id="MobiDB-lite"/>
    </source>
</evidence>
<evidence type="ECO:0000259" key="6">
    <source>
        <dbReference type="PROSITE" id="PS50089"/>
    </source>
</evidence>
<evidence type="ECO:0000256" key="3">
    <source>
        <dbReference type="ARBA" id="ARBA00022833"/>
    </source>
</evidence>
<dbReference type="Gene3D" id="3.30.40.10">
    <property type="entry name" value="Zinc/RING finger domain, C3HC4 (zinc finger)"/>
    <property type="match status" value="1"/>
</dbReference>
<feature type="compositionally biased region" description="Low complexity" evidence="5">
    <location>
        <begin position="223"/>
        <end position="254"/>
    </location>
</feature>
<dbReference type="GeneID" id="25382143"/>
<reference evidence="7" key="1">
    <citation type="submission" date="2013-10" db="EMBL/GenBank/DDBJ databases">
        <title>Genomic analysis of the causative agents of coccidiosis in chickens.</title>
        <authorList>
            <person name="Reid A.J."/>
            <person name="Blake D."/>
            <person name="Billington K."/>
            <person name="Browne H."/>
            <person name="Dunn M."/>
            <person name="Hung S."/>
            <person name="Kawahara F."/>
            <person name="Miranda-Saavedra D."/>
            <person name="Mourier T."/>
            <person name="Nagra H."/>
            <person name="Otto T.D."/>
            <person name="Rawlings N."/>
            <person name="Sanchez A."/>
            <person name="Sanders M."/>
            <person name="Subramaniam C."/>
            <person name="Tay Y."/>
            <person name="Dear P."/>
            <person name="Doerig C."/>
            <person name="Gruber A."/>
            <person name="Parkinson J."/>
            <person name="Shirley M."/>
            <person name="Wan K.L."/>
            <person name="Berriman M."/>
            <person name="Tomley F."/>
            <person name="Pain A."/>
        </authorList>
    </citation>
    <scope>NUCLEOTIDE SEQUENCE [LARGE SCALE GENOMIC DNA]</scope>
    <source>
        <strain evidence="7">Houghton</strain>
    </source>
</reference>
<evidence type="ECO:0000256" key="1">
    <source>
        <dbReference type="ARBA" id="ARBA00022723"/>
    </source>
</evidence>
<proteinExistence type="predicted"/>
<dbReference type="Pfam" id="PF14634">
    <property type="entry name" value="zf-RING_5"/>
    <property type="match status" value="1"/>
</dbReference>